<dbReference type="GO" id="GO:0004674">
    <property type="term" value="F:protein serine/threonine kinase activity"/>
    <property type="evidence" value="ECO:0007669"/>
    <property type="project" value="UniProtKB-EC"/>
</dbReference>
<dbReference type="Gene3D" id="1.10.245.10">
    <property type="entry name" value="SWIB/MDM2 domain"/>
    <property type="match status" value="1"/>
</dbReference>
<dbReference type="InterPro" id="IPR019835">
    <property type="entry name" value="SWIB_domain"/>
</dbReference>
<evidence type="ECO:0000313" key="4">
    <source>
        <dbReference type="Proteomes" id="UP001479436"/>
    </source>
</evidence>
<dbReference type="InterPro" id="IPR036885">
    <property type="entry name" value="SWIB_MDM2_dom_sf"/>
</dbReference>
<dbReference type="InterPro" id="IPR003121">
    <property type="entry name" value="SWIB_MDM2_domain"/>
</dbReference>
<keyword evidence="4" id="KW-1185">Reference proteome</keyword>
<dbReference type="SMART" id="SM00151">
    <property type="entry name" value="SWIB"/>
    <property type="match status" value="1"/>
</dbReference>
<dbReference type="CDD" id="cd10568">
    <property type="entry name" value="SWIB_like"/>
    <property type="match status" value="1"/>
</dbReference>
<dbReference type="SUPFAM" id="SSF47592">
    <property type="entry name" value="SWIB/MDM2 domain"/>
    <property type="match status" value="1"/>
</dbReference>
<accession>A0ABR2VNR4</accession>
<evidence type="ECO:0000256" key="1">
    <source>
        <dbReference type="SAM" id="MobiDB-lite"/>
    </source>
</evidence>
<name>A0ABR2VNR4_9FUNG</name>
<dbReference type="EMBL" id="JASJQH010008735">
    <property type="protein sequence ID" value="KAK9686982.1"/>
    <property type="molecule type" value="Genomic_DNA"/>
</dbReference>
<evidence type="ECO:0000259" key="2">
    <source>
        <dbReference type="PROSITE" id="PS51925"/>
    </source>
</evidence>
<reference evidence="3 4" key="1">
    <citation type="submission" date="2023-04" db="EMBL/GenBank/DDBJ databases">
        <title>Genome of Basidiobolus ranarum AG-B5.</title>
        <authorList>
            <person name="Stajich J.E."/>
            <person name="Carter-House D."/>
            <person name="Gryganskyi A."/>
        </authorList>
    </citation>
    <scope>NUCLEOTIDE SEQUENCE [LARGE SCALE GENOMIC DNA]</scope>
    <source>
        <strain evidence="3 4">AG-B5</strain>
    </source>
</reference>
<dbReference type="EC" id="2.7.11.1" evidence="3"/>
<sequence>MSSQAAQLLHHRQQMAQLGHAQAEIKGQQNNGKRPSETAGSNNVKRKPTDRNLPSKIESIIPEAKLYTQLQAQERKLDALVTRKRLDLQDALAKPSYTKKTLRIFVSNSATDQPYMIDQSLTSSGVPSWILKVEGRIVDSTGKLIPDQPKFSSFIHSMNIELDRDPMLYSEGNKIEWSKPSSGQETDGFEIKRRGDTDVRAKIELTLNNPAETYKLSKALAQLLGFETGSQSTVIMGLWQYIKFNSLQDPQEKHFINNDEHLRNIFYMPKMAFPQIPDLVKRHLFPLDPIIIEYTIRIDQPEFRPNQAYDIQVDVPDEYRAKLENMLSNTESQKEIVALDEKIVQCVHALHNANIKRDFFFGFSSKPTEFFESWIGSQTKDLETILGDSYSLELDDPRKTDLFSKPWINEAVFHYLSTKSQNQPMEPPRPSGY</sequence>
<proteinExistence type="predicted"/>
<dbReference type="PANTHER" id="PTHR13844">
    <property type="entry name" value="SWI/SNF-RELATED MATRIX-ASSOCIATED ACTIN-DEPENDENT REGULATOR OF CHROMATIN SUBFAMILY D"/>
    <property type="match status" value="1"/>
</dbReference>
<gene>
    <name evidence="3" type="primary">ssr3_3</name>
    <name evidence="3" type="ORF">K7432_014955</name>
</gene>
<evidence type="ECO:0000313" key="3">
    <source>
        <dbReference type="EMBL" id="KAK9686982.1"/>
    </source>
</evidence>
<comment type="caution">
    <text evidence="3">The sequence shown here is derived from an EMBL/GenBank/DDBJ whole genome shotgun (WGS) entry which is preliminary data.</text>
</comment>
<dbReference type="PROSITE" id="PS51925">
    <property type="entry name" value="SWIB_MDM2"/>
    <property type="match status" value="1"/>
</dbReference>
<dbReference type="Pfam" id="PF02201">
    <property type="entry name" value="SWIB"/>
    <property type="match status" value="1"/>
</dbReference>
<feature type="domain" description="DM2" evidence="2">
    <location>
        <begin position="209"/>
        <end position="286"/>
    </location>
</feature>
<organism evidence="3 4">
    <name type="scientific">Basidiobolus ranarum</name>
    <dbReference type="NCBI Taxonomy" id="34480"/>
    <lineage>
        <taxon>Eukaryota</taxon>
        <taxon>Fungi</taxon>
        <taxon>Fungi incertae sedis</taxon>
        <taxon>Zoopagomycota</taxon>
        <taxon>Entomophthoromycotina</taxon>
        <taxon>Basidiobolomycetes</taxon>
        <taxon>Basidiobolales</taxon>
        <taxon>Basidiobolaceae</taxon>
        <taxon>Basidiobolus</taxon>
    </lineage>
</organism>
<feature type="region of interest" description="Disordered" evidence="1">
    <location>
        <begin position="24"/>
        <end position="56"/>
    </location>
</feature>
<protein>
    <submittedName>
        <fullName evidence="3">SWI/SNF and RSC complex subunit Ssr3</fullName>
        <ecNumber evidence="3">2.7.11.1</ecNumber>
    </submittedName>
</protein>
<keyword evidence="3" id="KW-0808">Transferase</keyword>
<dbReference type="Proteomes" id="UP001479436">
    <property type="component" value="Unassembled WGS sequence"/>
</dbReference>
<feature type="compositionally biased region" description="Polar residues" evidence="1">
    <location>
        <begin position="27"/>
        <end position="43"/>
    </location>
</feature>